<keyword evidence="1" id="KW-0472">Membrane</keyword>
<accession>A0A840NZK6</accession>
<dbReference type="RefSeq" id="WP_185047948.1">
    <property type="nucleotide sequence ID" value="NZ_BAABIX010000044.1"/>
</dbReference>
<feature type="transmembrane region" description="Helical" evidence="1">
    <location>
        <begin position="91"/>
        <end position="109"/>
    </location>
</feature>
<protein>
    <submittedName>
        <fullName evidence="2">Uncharacterized protein</fullName>
    </submittedName>
</protein>
<gene>
    <name evidence="2" type="ORF">HNP84_000797</name>
</gene>
<organism evidence="2 3">
    <name type="scientific">Thermocatellispora tengchongensis</name>
    <dbReference type="NCBI Taxonomy" id="1073253"/>
    <lineage>
        <taxon>Bacteria</taxon>
        <taxon>Bacillati</taxon>
        <taxon>Actinomycetota</taxon>
        <taxon>Actinomycetes</taxon>
        <taxon>Streptosporangiales</taxon>
        <taxon>Streptosporangiaceae</taxon>
        <taxon>Thermocatellispora</taxon>
    </lineage>
</organism>
<sequence length="129" mass="12961">MRGLNVLVALGSAAFGVLAMLTPAGYPGVAGGVTHAATFFAAMYGVRAALIAAAVIWLVATGRGVFPMLVLAGGVQVADILVGVVSGRLGMVPGATIAAAVHLGSAWLLGRRDRRRPVVARTWPTGEGG</sequence>
<dbReference type="EMBL" id="JACHGN010000002">
    <property type="protein sequence ID" value="MBB5131091.1"/>
    <property type="molecule type" value="Genomic_DNA"/>
</dbReference>
<evidence type="ECO:0000313" key="2">
    <source>
        <dbReference type="EMBL" id="MBB5131091.1"/>
    </source>
</evidence>
<name>A0A840NZK6_9ACTN</name>
<evidence type="ECO:0000256" key="1">
    <source>
        <dbReference type="SAM" id="Phobius"/>
    </source>
</evidence>
<keyword evidence="3" id="KW-1185">Reference proteome</keyword>
<proteinExistence type="predicted"/>
<comment type="caution">
    <text evidence="2">The sequence shown here is derived from an EMBL/GenBank/DDBJ whole genome shotgun (WGS) entry which is preliminary data.</text>
</comment>
<dbReference type="AlphaFoldDB" id="A0A840NZK6"/>
<feature type="transmembrane region" description="Helical" evidence="1">
    <location>
        <begin position="66"/>
        <end position="85"/>
    </location>
</feature>
<evidence type="ECO:0000313" key="3">
    <source>
        <dbReference type="Proteomes" id="UP000578449"/>
    </source>
</evidence>
<keyword evidence="1" id="KW-0812">Transmembrane</keyword>
<dbReference type="Proteomes" id="UP000578449">
    <property type="component" value="Unassembled WGS sequence"/>
</dbReference>
<reference evidence="2 3" key="1">
    <citation type="submission" date="2020-08" db="EMBL/GenBank/DDBJ databases">
        <title>Genomic Encyclopedia of Type Strains, Phase IV (KMG-IV): sequencing the most valuable type-strain genomes for metagenomic binning, comparative biology and taxonomic classification.</title>
        <authorList>
            <person name="Goeker M."/>
        </authorList>
    </citation>
    <scope>NUCLEOTIDE SEQUENCE [LARGE SCALE GENOMIC DNA]</scope>
    <source>
        <strain evidence="2 3">DSM 45615</strain>
    </source>
</reference>
<feature type="transmembrane region" description="Helical" evidence="1">
    <location>
        <begin position="39"/>
        <end position="59"/>
    </location>
</feature>
<keyword evidence="1" id="KW-1133">Transmembrane helix</keyword>